<dbReference type="InterPro" id="IPR015421">
    <property type="entry name" value="PyrdxlP-dep_Trfase_major"/>
</dbReference>
<evidence type="ECO:0000313" key="7">
    <source>
        <dbReference type="EMBL" id="MFC6016094.1"/>
    </source>
</evidence>
<comment type="similarity">
    <text evidence="1">In the C-terminal section; belongs to the class-I pyridoxal-phosphate-dependent aminotransferase family.</text>
</comment>
<gene>
    <name evidence="7" type="ORF">ACFP2T_07795</name>
</gene>
<keyword evidence="7" id="KW-0808">Transferase</keyword>
<dbReference type="Proteomes" id="UP001596203">
    <property type="component" value="Unassembled WGS sequence"/>
</dbReference>
<dbReference type="InterPro" id="IPR015424">
    <property type="entry name" value="PyrdxlP-dep_Trfase"/>
</dbReference>
<organism evidence="7 8">
    <name type="scientific">Plantactinospora solaniradicis</name>
    <dbReference type="NCBI Taxonomy" id="1723736"/>
    <lineage>
        <taxon>Bacteria</taxon>
        <taxon>Bacillati</taxon>
        <taxon>Actinomycetota</taxon>
        <taxon>Actinomycetes</taxon>
        <taxon>Micromonosporales</taxon>
        <taxon>Micromonosporaceae</taxon>
        <taxon>Plantactinospora</taxon>
    </lineage>
</organism>
<dbReference type="SMART" id="SM00345">
    <property type="entry name" value="HTH_GNTR"/>
    <property type="match status" value="1"/>
</dbReference>
<dbReference type="CDD" id="cd00609">
    <property type="entry name" value="AAT_like"/>
    <property type="match status" value="1"/>
</dbReference>
<dbReference type="Pfam" id="PF00155">
    <property type="entry name" value="Aminotran_1_2"/>
    <property type="match status" value="1"/>
</dbReference>
<dbReference type="RefSeq" id="WP_377419163.1">
    <property type="nucleotide sequence ID" value="NZ_JBHSPR010000007.1"/>
</dbReference>
<dbReference type="InterPro" id="IPR036390">
    <property type="entry name" value="WH_DNA-bd_sf"/>
</dbReference>
<dbReference type="Pfam" id="PF00392">
    <property type="entry name" value="GntR"/>
    <property type="match status" value="1"/>
</dbReference>
<dbReference type="EMBL" id="JBHSPR010000007">
    <property type="protein sequence ID" value="MFC6016094.1"/>
    <property type="molecule type" value="Genomic_DNA"/>
</dbReference>
<dbReference type="Gene3D" id="3.40.640.10">
    <property type="entry name" value="Type I PLP-dependent aspartate aminotransferase-like (Major domain)"/>
    <property type="match status" value="1"/>
</dbReference>
<feature type="domain" description="HTH gntR-type" evidence="6">
    <location>
        <begin position="15"/>
        <end position="83"/>
    </location>
</feature>
<keyword evidence="3" id="KW-0805">Transcription regulation</keyword>
<dbReference type="Gene3D" id="1.10.10.10">
    <property type="entry name" value="Winged helix-like DNA-binding domain superfamily/Winged helix DNA-binding domain"/>
    <property type="match status" value="1"/>
</dbReference>
<evidence type="ECO:0000256" key="1">
    <source>
        <dbReference type="ARBA" id="ARBA00005384"/>
    </source>
</evidence>
<dbReference type="GO" id="GO:0008483">
    <property type="term" value="F:transaminase activity"/>
    <property type="evidence" value="ECO:0007669"/>
    <property type="project" value="UniProtKB-KW"/>
</dbReference>
<comment type="caution">
    <text evidence="7">The sequence shown here is derived from an EMBL/GenBank/DDBJ whole genome shotgun (WGS) entry which is preliminary data.</text>
</comment>
<dbReference type="SUPFAM" id="SSF53383">
    <property type="entry name" value="PLP-dependent transferases"/>
    <property type="match status" value="1"/>
</dbReference>
<evidence type="ECO:0000256" key="2">
    <source>
        <dbReference type="ARBA" id="ARBA00022898"/>
    </source>
</evidence>
<protein>
    <submittedName>
        <fullName evidence="7">PLP-dependent aminotransferase family protein</fullName>
    </submittedName>
</protein>
<keyword evidence="7" id="KW-0032">Aminotransferase</keyword>
<keyword evidence="5" id="KW-0804">Transcription</keyword>
<evidence type="ECO:0000256" key="3">
    <source>
        <dbReference type="ARBA" id="ARBA00023015"/>
    </source>
</evidence>
<evidence type="ECO:0000256" key="5">
    <source>
        <dbReference type="ARBA" id="ARBA00023163"/>
    </source>
</evidence>
<evidence type="ECO:0000256" key="4">
    <source>
        <dbReference type="ARBA" id="ARBA00023125"/>
    </source>
</evidence>
<reference evidence="8" key="1">
    <citation type="journal article" date="2019" name="Int. J. Syst. Evol. Microbiol.">
        <title>The Global Catalogue of Microorganisms (GCM) 10K type strain sequencing project: providing services to taxonomists for standard genome sequencing and annotation.</title>
        <authorList>
            <consortium name="The Broad Institute Genomics Platform"/>
            <consortium name="The Broad Institute Genome Sequencing Center for Infectious Disease"/>
            <person name="Wu L."/>
            <person name="Ma J."/>
        </authorList>
    </citation>
    <scope>NUCLEOTIDE SEQUENCE [LARGE SCALE GENOMIC DNA]</scope>
    <source>
        <strain evidence="8">ZS-35-S2</strain>
    </source>
</reference>
<evidence type="ECO:0000259" key="6">
    <source>
        <dbReference type="PROSITE" id="PS50949"/>
    </source>
</evidence>
<keyword evidence="8" id="KW-1185">Reference proteome</keyword>
<keyword evidence="2" id="KW-0663">Pyridoxal phosphate</keyword>
<dbReference type="PANTHER" id="PTHR46577">
    <property type="entry name" value="HTH-TYPE TRANSCRIPTIONAL REGULATORY PROTEIN GABR"/>
    <property type="match status" value="1"/>
</dbReference>
<evidence type="ECO:0000313" key="8">
    <source>
        <dbReference type="Proteomes" id="UP001596203"/>
    </source>
</evidence>
<dbReference type="PROSITE" id="PS50949">
    <property type="entry name" value="HTH_GNTR"/>
    <property type="match status" value="1"/>
</dbReference>
<sequence>MSFVASMGRWRQEGMSLAQCVDAAVRGAVLDGRIPVGTPLPSERVLGRQLDISRGTVVAALALLREGGWVRTRHGSGSVLCLPAHLTTRTAPWSLDQGGDGVELDMRLAVTAAPHAHYLAALHRAVERCAPQLCDSGTPDGGLPGLRALLAGQYTREGLPTTPEQILVTSGATAALMLLADHFHDRRRPFVVESPTYPGALAVLRRRRTRLVSIPVTAQGWERPTDVIRSAGAGLVYLTPDFHNPSGMLMPDDVREQIAAMAERLDVPVVADETMRELDLRTPPQPVPRLRGARVITIGSTSKTIWGGLRVGWIRARASDVRELMLNPMQGSLTPPPLEQLIAEELLGDVGQILTDRLASLRTQRDHLVQLLAGRDEWTFDVPLGGLAVWLHLRHTTGPALAAAARRRGLALASGPEFSVDRTLTRYLRLPFTAAPEVLTRAVALLG</sequence>
<dbReference type="InterPro" id="IPR004839">
    <property type="entry name" value="Aminotransferase_I/II_large"/>
</dbReference>
<dbReference type="PANTHER" id="PTHR46577:SF1">
    <property type="entry name" value="HTH-TYPE TRANSCRIPTIONAL REGULATORY PROTEIN GABR"/>
    <property type="match status" value="1"/>
</dbReference>
<proteinExistence type="inferred from homology"/>
<dbReference type="SUPFAM" id="SSF46785">
    <property type="entry name" value="Winged helix' DNA-binding domain"/>
    <property type="match status" value="1"/>
</dbReference>
<dbReference type="CDD" id="cd07377">
    <property type="entry name" value="WHTH_GntR"/>
    <property type="match status" value="1"/>
</dbReference>
<dbReference type="InterPro" id="IPR051446">
    <property type="entry name" value="HTH_trans_reg/aminotransferase"/>
</dbReference>
<dbReference type="InterPro" id="IPR000524">
    <property type="entry name" value="Tscrpt_reg_HTH_GntR"/>
</dbReference>
<name>A0ABW1K2X6_9ACTN</name>
<keyword evidence="4" id="KW-0238">DNA-binding</keyword>
<accession>A0ABW1K2X6</accession>
<dbReference type="InterPro" id="IPR036388">
    <property type="entry name" value="WH-like_DNA-bd_sf"/>
</dbReference>